<sequence>MFDTESDTEDIPNHIRQVALTAKTELLPKKSKHLYEHDMKIIKTSEDAMLAYVNTALKNYKSSSLWSQYSMLRSTIKLKEGVDISQFASLIPYLKRQGDGYKAKKSLTLTHKDI</sequence>
<evidence type="ECO:0000313" key="1">
    <source>
        <dbReference type="EMBL" id="KAJ8914432.1"/>
    </source>
</evidence>
<dbReference type="AlphaFoldDB" id="A0AAV8VJB1"/>
<keyword evidence="2" id="KW-1185">Reference proteome</keyword>
<comment type="caution">
    <text evidence="1">The sequence shown here is derived from an EMBL/GenBank/DDBJ whole genome shotgun (WGS) entry which is preliminary data.</text>
</comment>
<protein>
    <submittedName>
        <fullName evidence="1">Uncharacterized protein</fullName>
    </submittedName>
</protein>
<organism evidence="1 2">
    <name type="scientific">Exocentrus adspersus</name>
    <dbReference type="NCBI Taxonomy" id="1586481"/>
    <lineage>
        <taxon>Eukaryota</taxon>
        <taxon>Metazoa</taxon>
        <taxon>Ecdysozoa</taxon>
        <taxon>Arthropoda</taxon>
        <taxon>Hexapoda</taxon>
        <taxon>Insecta</taxon>
        <taxon>Pterygota</taxon>
        <taxon>Neoptera</taxon>
        <taxon>Endopterygota</taxon>
        <taxon>Coleoptera</taxon>
        <taxon>Polyphaga</taxon>
        <taxon>Cucujiformia</taxon>
        <taxon>Chrysomeloidea</taxon>
        <taxon>Cerambycidae</taxon>
        <taxon>Lamiinae</taxon>
        <taxon>Acanthocinini</taxon>
        <taxon>Exocentrus</taxon>
    </lineage>
</organism>
<gene>
    <name evidence="1" type="ORF">NQ315_017528</name>
</gene>
<evidence type="ECO:0000313" key="2">
    <source>
        <dbReference type="Proteomes" id="UP001159042"/>
    </source>
</evidence>
<proteinExistence type="predicted"/>
<reference evidence="1 2" key="1">
    <citation type="journal article" date="2023" name="Insect Mol. Biol.">
        <title>Genome sequencing provides insights into the evolution of gene families encoding plant cell wall-degrading enzymes in longhorned beetles.</title>
        <authorList>
            <person name="Shin N.R."/>
            <person name="Okamura Y."/>
            <person name="Kirsch R."/>
            <person name="Pauchet Y."/>
        </authorList>
    </citation>
    <scope>NUCLEOTIDE SEQUENCE [LARGE SCALE GENOMIC DNA]</scope>
    <source>
        <strain evidence="1">EAD_L_NR</strain>
    </source>
</reference>
<dbReference type="EMBL" id="JANEYG010000072">
    <property type="protein sequence ID" value="KAJ8914432.1"/>
    <property type="molecule type" value="Genomic_DNA"/>
</dbReference>
<dbReference type="Proteomes" id="UP001159042">
    <property type="component" value="Unassembled WGS sequence"/>
</dbReference>
<name>A0AAV8VJB1_9CUCU</name>
<accession>A0AAV8VJB1</accession>